<feature type="compositionally biased region" description="Basic residues" evidence="1">
    <location>
        <begin position="100"/>
        <end position="110"/>
    </location>
</feature>
<evidence type="ECO:0000313" key="3">
    <source>
        <dbReference type="EMBL" id="QPK79193.1"/>
    </source>
</evidence>
<feature type="compositionally biased region" description="Basic and acidic residues" evidence="1">
    <location>
        <begin position="236"/>
        <end position="248"/>
    </location>
</feature>
<organism evidence="3 4">
    <name type="scientific">Corynebacterium lizhenjunii</name>
    <dbReference type="NCBI Taxonomy" id="2709394"/>
    <lineage>
        <taxon>Bacteria</taxon>
        <taxon>Bacillati</taxon>
        <taxon>Actinomycetota</taxon>
        <taxon>Actinomycetes</taxon>
        <taxon>Mycobacteriales</taxon>
        <taxon>Corynebacteriaceae</taxon>
        <taxon>Corynebacterium</taxon>
    </lineage>
</organism>
<keyword evidence="2" id="KW-1133">Transmembrane helix</keyword>
<keyword evidence="2" id="KW-0812">Transmembrane</keyword>
<dbReference type="Proteomes" id="UP000594681">
    <property type="component" value="Chromosome"/>
</dbReference>
<feature type="compositionally biased region" description="Basic and acidic residues" evidence="1">
    <location>
        <begin position="111"/>
        <end position="125"/>
    </location>
</feature>
<gene>
    <name evidence="3" type="ORF">G7Y31_00165</name>
</gene>
<feature type="region of interest" description="Disordered" evidence="1">
    <location>
        <begin position="229"/>
        <end position="302"/>
    </location>
</feature>
<evidence type="ECO:0000256" key="2">
    <source>
        <dbReference type="SAM" id="Phobius"/>
    </source>
</evidence>
<feature type="transmembrane region" description="Helical" evidence="2">
    <location>
        <begin position="154"/>
        <end position="175"/>
    </location>
</feature>
<reference evidence="3 4" key="1">
    <citation type="submission" date="2020-11" db="EMBL/GenBank/DDBJ databases">
        <title>Corynebacterium sp. ZJ-599.</title>
        <authorList>
            <person name="Zhou J."/>
        </authorList>
    </citation>
    <scope>NUCLEOTIDE SEQUENCE [LARGE SCALE GENOMIC DNA]</scope>
    <source>
        <strain evidence="3 4">ZJ-599</strain>
    </source>
</reference>
<dbReference type="RefSeq" id="WP_165009252.1">
    <property type="nucleotide sequence ID" value="NZ_CP064954.1"/>
</dbReference>
<protein>
    <submittedName>
        <fullName evidence="3">Uncharacterized protein</fullName>
    </submittedName>
</protein>
<accession>A0A7T0KE90</accession>
<evidence type="ECO:0000313" key="4">
    <source>
        <dbReference type="Proteomes" id="UP000594681"/>
    </source>
</evidence>
<feature type="region of interest" description="Disordered" evidence="1">
    <location>
        <begin position="88"/>
        <end position="150"/>
    </location>
</feature>
<feature type="compositionally biased region" description="Low complexity" evidence="1">
    <location>
        <begin position="252"/>
        <end position="284"/>
    </location>
</feature>
<name>A0A7T0KE90_9CORY</name>
<keyword evidence="2" id="KW-0472">Membrane</keyword>
<sequence>MNLAYLRPTVSLAHNAWDKFADYRDQKAREAYAALESAAGQADTAISEAFPRARREAGAVTRAAHARLERTLEELSSQGEDAAHALGDRVSQARSEAAKSIKKAKKQGRAHIKEARKTTRKEAKAAKKQAHKQAKKYSKRAKSHARSHKKSRGAWTFGALVALIAAALGGLYYYLRKNDIPSEQPPRVEEFAADSSKVSGSTLVYTSTSASDLAEEPVRERDEELLGAIDSQLADLRGENGDSERITDAEPADASAADASSADAPAADAPASDTAASDTADGAAKQSGDDAKHRLDEGRQKN</sequence>
<keyword evidence="4" id="KW-1185">Reference proteome</keyword>
<feature type="compositionally biased region" description="Basic and acidic residues" evidence="1">
    <location>
        <begin position="287"/>
        <end position="302"/>
    </location>
</feature>
<feature type="compositionally biased region" description="Basic residues" evidence="1">
    <location>
        <begin position="126"/>
        <end position="150"/>
    </location>
</feature>
<dbReference type="KEGG" id="cliz:G7Y31_00165"/>
<evidence type="ECO:0000256" key="1">
    <source>
        <dbReference type="SAM" id="MobiDB-lite"/>
    </source>
</evidence>
<dbReference type="EMBL" id="CP064954">
    <property type="protein sequence ID" value="QPK79193.1"/>
    <property type="molecule type" value="Genomic_DNA"/>
</dbReference>
<proteinExistence type="predicted"/>
<dbReference type="AlphaFoldDB" id="A0A7T0KE90"/>